<evidence type="ECO:0000259" key="2">
    <source>
        <dbReference type="Pfam" id="PF01548"/>
    </source>
</evidence>
<dbReference type="PANTHER" id="PTHR33055">
    <property type="entry name" value="TRANSPOSASE FOR INSERTION SEQUENCE ELEMENT IS1111A"/>
    <property type="match status" value="1"/>
</dbReference>
<dbReference type="InterPro" id="IPR002525">
    <property type="entry name" value="Transp_IS110-like_N"/>
</dbReference>
<organism evidence="4 5">
    <name type="scientific">Mucilaginibacter ginsenosidivorans</name>
    <dbReference type="NCBI Taxonomy" id="398053"/>
    <lineage>
        <taxon>Bacteria</taxon>
        <taxon>Pseudomonadati</taxon>
        <taxon>Bacteroidota</taxon>
        <taxon>Sphingobacteriia</taxon>
        <taxon>Sphingobacteriales</taxon>
        <taxon>Sphingobacteriaceae</taxon>
        <taxon>Mucilaginibacter</taxon>
    </lineage>
</organism>
<dbReference type="Pfam" id="PF02371">
    <property type="entry name" value="Transposase_20"/>
    <property type="match status" value="1"/>
</dbReference>
<dbReference type="InterPro" id="IPR047650">
    <property type="entry name" value="Transpos_IS110"/>
</dbReference>
<proteinExistence type="predicted"/>
<dbReference type="PANTHER" id="PTHR33055:SF3">
    <property type="entry name" value="PUTATIVE TRANSPOSASE FOR IS117-RELATED"/>
    <property type="match status" value="1"/>
</dbReference>
<evidence type="ECO:0000313" key="5">
    <source>
        <dbReference type="Proteomes" id="UP000321479"/>
    </source>
</evidence>
<sequence length="346" mass="39459">MEHDTGLPVPIKKRGKKYTHFVGVDVSKGKLDYAVLNQSRLLFHETHINTPEAILEFLQQLKQISGFTLTRALFCMESTGIYGNHLSEVLRKSKADLVIENPLHIKRSMGLMRGKDDKTDAIRIAQYCRKNQGDLRLQSARRPVIAELAALFSLRNRLLSNILAMNKPVADQRIFIKKGLHRQNEQLCRRTMTAMKADLEGMETAIDRLLDADAELKRLRAIIESVPGVGRITAIQMLISTNEFRNITCPKKFACYAGVAPFKNESGTYTGKARISKYANKRMKALLHICALNCRKADQQLKQYYERKTEGEGKPKRAVINALRSKLILRVYACVRQNRLYERRTA</sequence>
<dbReference type="GO" id="GO:0004803">
    <property type="term" value="F:transposase activity"/>
    <property type="evidence" value="ECO:0007669"/>
    <property type="project" value="InterPro"/>
</dbReference>
<dbReference type="Pfam" id="PF01548">
    <property type="entry name" value="DEDD_Tnp_IS110"/>
    <property type="match status" value="1"/>
</dbReference>
<accession>A0A5B8UUG7</accession>
<evidence type="ECO:0000259" key="3">
    <source>
        <dbReference type="Pfam" id="PF02371"/>
    </source>
</evidence>
<evidence type="ECO:0000313" key="4">
    <source>
        <dbReference type="EMBL" id="QEC62583.1"/>
    </source>
</evidence>
<dbReference type="InterPro" id="IPR003346">
    <property type="entry name" value="Transposase_20"/>
</dbReference>
<dbReference type="KEGG" id="mgin:FRZ54_08265"/>
<dbReference type="NCBIfam" id="NF033542">
    <property type="entry name" value="transpos_IS110"/>
    <property type="match status" value="1"/>
</dbReference>
<protein>
    <submittedName>
        <fullName evidence="4">IS110 family transposase</fullName>
    </submittedName>
</protein>
<dbReference type="EMBL" id="CP042436">
    <property type="protein sequence ID" value="QEC62583.1"/>
    <property type="molecule type" value="Genomic_DNA"/>
</dbReference>
<dbReference type="Proteomes" id="UP000321479">
    <property type="component" value="Chromosome"/>
</dbReference>
<keyword evidence="5" id="KW-1185">Reference proteome</keyword>
<dbReference type="AlphaFoldDB" id="A0A5B8UUG7"/>
<dbReference type="OrthoDB" id="964423at2"/>
<gene>
    <name evidence="4" type="ORF">FRZ54_08265</name>
</gene>
<reference evidence="4 5" key="1">
    <citation type="journal article" date="2017" name="Curr. Microbiol.">
        <title>Mucilaginibacter ginsenosidivorans sp. nov., Isolated from Soil of Ginseng Field.</title>
        <authorList>
            <person name="Kim M.M."/>
            <person name="Siddiqi M.Z."/>
            <person name="Im W.T."/>
        </authorList>
    </citation>
    <scope>NUCLEOTIDE SEQUENCE [LARGE SCALE GENOMIC DNA]</scope>
    <source>
        <strain evidence="4 5">Gsoil 3017</strain>
    </source>
</reference>
<feature type="coiled-coil region" evidence="1">
    <location>
        <begin position="192"/>
        <end position="222"/>
    </location>
</feature>
<name>A0A5B8UUG7_9SPHI</name>
<feature type="domain" description="Transposase IS110-like N-terminal" evidence="2">
    <location>
        <begin position="22"/>
        <end position="162"/>
    </location>
</feature>
<dbReference type="GO" id="GO:0006313">
    <property type="term" value="P:DNA transposition"/>
    <property type="evidence" value="ECO:0007669"/>
    <property type="project" value="InterPro"/>
</dbReference>
<keyword evidence="1" id="KW-0175">Coiled coil</keyword>
<evidence type="ECO:0000256" key="1">
    <source>
        <dbReference type="SAM" id="Coils"/>
    </source>
</evidence>
<feature type="domain" description="Transposase IS116/IS110/IS902 C-terminal" evidence="3">
    <location>
        <begin position="221"/>
        <end position="306"/>
    </location>
</feature>
<dbReference type="RefSeq" id="WP_147031160.1">
    <property type="nucleotide sequence ID" value="NZ_CP042436.1"/>
</dbReference>
<dbReference type="GO" id="GO:0003677">
    <property type="term" value="F:DNA binding"/>
    <property type="evidence" value="ECO:0007669"/>
    <property type="project" value="InterPro"/>
</dbReference>